<keyword evidence="4 5" id="KW-0472">Membrane</keyword>
<accession>A0A1Y1S704</accession>
<evidence type="ECO:0000256" key="5">
    <source>
        <dbReference type="SAM" id="Phobius"/>
    </source>
</evidence>
<dbReference type="InterPro" id="IPR002379">
    <property type="entry name" value="ATPase_proteolipid_c-like_dom"/>
</dbReference>
<dbReference type="InterPro" id="IPR035921">
    <property type="entry name" value="F/V-ATP_Csub_sf"/>
</dbReference>
<dbReference type="Proteomes" id="UP000192639">
    <property type="component" value="Unassembled WGS sequence"/>
</dbReference>
<name>A0A1Y1S704_9MICR</name>
<evidence type="ECO:0000313" key="7">
    <source>
        <dbReference type="EMBL" id="ORD94210.1"/>
    </source>
</evidence>
<evidence type="ECO:0000313" key="8">
    <source>
        <dbReference type="Proteomes" id="UP000192639"/>
    </source>
</evidence>
<feature type="domain" description="V-ATPase proteolipid subunit C-like" evidence="6">
    <location>
        <begin position="86"/>
        <end position="145"/>
    </location>
</feature>
<gene>
    <name evidence="7" type="ORF">ECANGB1_1034</name>
</gene>
<comment type="caution">
    <text evidence="7">The sequence shown here is derived from an EMBL/GenBank/DDBJ whole genome shotgun (WGS) entry which is preliminary data.</text>
</comment>
<dbReference type="EMBL" id="LWDP01000029">
    <property type="protein sequence ID" value="ORD94210.1"/>
    <property type="molecule type" value="Genomic_DNA"/>
</dbReference>
<evidence type="ECO:0000256" key="3">
    <source>
        <dbReference type="ARBA" id="ARBA00022989"/>
    </source>
</evidence>
<dbReference type="GO" id="GO:0015078">
    <property type="term" value="F:proton transmembrane transporter activity"/>
    <property type="evidence" value="ECO:0007669"/>
    <property type="project" value="InterPro"/>
</dbReference>
<feature type="domain" description="V-ATPase proteolipid subunit C-like" evidence="6">
    <location>
        <begin position="11"/>
        <end position="68"/>
    </location>
</feature>
<evidence type="ECO:0000259" key="6">
    <source>
        <dbReference type="Pfam" id="PF00137"/>
    </source>
</evidence>
<comment type="subcellular location">
    <subcellularLocation>
        <location evidence="1">Membrane</location>
        <topology evidence="1">Multi-pass membrane protein</topology>
    </subcellularLocation>
</comment>
<dbReference type="Gene3D" id="1.20.120.610">
    <property type="entry name" value="lithium bound rotor ring of v- atpase"/>
    <property type="match status" value="1"/>
</dbReference>
<feature type="transmembrane region" description="Helical" evidence="5">
    <location>
        <begin position="6"/>
        <end position="25"/>
    </location>
</feature>
<organism evidence="7 8">
    <name type="scientific">Enterospora canceri</name>
    <dbReference type="NCBI Taxonomy" id="1081671"/>
    <lineage>
        <taxon>Eukaryota</taxon>
        <taxon>Fungi</taxon>
        <taxon>Fungi incertae sedis</taxon>
        <taxon>Microsporidia</taxon>
        <taxon>Enterocytozoonidae</taxon>
        <taxon>Enterospora</taxon>
    </lineage>
</organism>
<dbReference type="AlphaFoldDB" id="A0A1Y1S704"/>
<dbReference type="VEuPathDB" id="MicrosporidiaDB:ECANGB1_1034"/>
<reference evidence="7 8" key="1">
    <citation type="journal article" date="2017" name="Environ. Microbiol.">
        <title>Decay of the glycolytic pathway and adaptation to intranuclear parasitism within Enterocytozoonidae microsporidia.</title>
        <authorList>
            <person name="Wiredu Boakye D."/>
            <person name="Jaroenlak P."/>
            <person name="Prachumwat A."/>
            <person name="Williams T.A."/>
            <person name="Bateman K.S."/>
            <person name="Itsathitphaisarn O."/>
            <person name="Sritunyalucksana K."/>
            <person name="Paszkiewicz K.H."/>
            <person name="Moore K.A."/>
            <person name="Stentiford G.D."/>
            <person name="Williams B.A."/>
        </authorList>
    </citation>
    <scope>NUCLEOTIDE SEQUENCE [LARGE SCALE GENOMIC DNA]</scope>
    <source>
        <strain evidence="7 8">GB1</strain>
    </source>
</reference>
<feature type="transmembrane region" description="Helical" evidence="5">
    <location>
        <begin position="46"/>
        <end position="70"/>
    </location>
</feature>
<sequence>MENVEYLIGPLGISLLLGMSAYGSCTGMSLCGCSSTLYADRPRIVTYSYVAMIMISTVFFYAFILGILVMNKITATYSLSTAIWNFSACSLFGLVGFVSGISMGRISQLGFRRIVQKNDFFMSFLVALATVEVTLILAFLCSLLMIYNH</sequence>
<keyword evidence="3 5" id="KW-1133">Transmembrane helix</keyword>
<evidence type="ECO:0000256" key="4">
    <source>
        <dbReference type="ARBA" id="ARBA00023136"/>
    </source>
</evidence>
<feature type="transmembrane region" description="Helical" evidence="5">
    <location>
        <begin position="124"/>
        <end position="147"/>
    </location>
</feature>
<protein>
    <recommendedName>
        <fullName evidence="6">V-ATPase proteolipid subunit C-like domain-containing protein</fullName>
    </recommendedName>
</protein>
<evidence type="ECO:0000256" key="2">
    <source>
        <dbReference type="ARBA" id="ARBA00022692"/>
    </source>
</evidence>
<dbReference type="Pfam" id="PF00137">
    <property type="entry name" value="ATP-synt_C"/>
    <property type="match status" value="2"/>
</dbReference>
<dbReference type="GO" id="GO:0033177">
    <property type="term" value="C:proton-transporting two-sector ATPase complex, proton-transporting domain"/>
    <property type="evidence" value="ECO:0007669"/>
    <property type="project" value="InterPro"/>
</dbReference>
<dbReference type="OrthoDB" id="2189390at2759"/>
<keyword evidence="8" id="KW-1185">Reference proteome</keyword>
<keyword evidence="2 5" id="KW-0812">Transmembrane</keyword>
<feature type="transmembrane region" description="Helical" evidence="5">
    <location>
        <begin position="82"/>
        <end position="103"/>
    </location>
</feature>
<dbReference type="SUPFAM" id="SSF81333">
    <property type="entry name" value="F1F0 ATP synthase subunit C"/>
    <property type="match status" value="2"/>
</dbReference>
<proteinExistence type="predicted"/>
<evidence type="ECO:0000256" key="1">
    <source>
        <dbReference type="ARBA" id="ARBA00004141"/>
    </source>
</evidence>